<dbReference type="InterPro" id="IPR027417">
    <property type="entry name" value="P-loop_NTPase"/>
</dbReference>
<sequence>MIAVDRGRYTCVTEDDLTVGAGAKGGVGTVTAMRARELGRKSVVVGDRVALVGDTSGADGALARIVRIAERTSVLRRTADDDETTAEGRLERVVVANAEQLVIVSSLADPPPRTGFIDRCLVAAYDAGIEPLLCLTKADLAAPDAVLGYYAELDLRHVLVGPSVDLGEVRQLLSERISVMVGHSGVGKSTLVNRLVPAAARAVGTVSAIGRGRHTSTSAVALRLPPVPGGGKRTHPGWIVDTPGIRSFGLAHVSAESLLHGFPDLVEGTVECPPNCEHTPDEAECSLDAWVAAGNADPRRLASYRRLLASRAGETE</sequence>
<dbReference type="PANTHER" id="PTHR32120">
    <property type="entry name" value="SMALL RIBOSOMAL SUBUNIT BIOGENESIS GTPASE RSGA"/>
    <property type="match status" value="1"/>
</dbReference>
<accession>A0A927R544</accession>
<protein>
    <submittedName>
        <fullName evidence="5">Ribosome biogenesis GTPase</fullName>
        <ecNumber evidence="5">3.6.1.-</ecNumber>
    </submittedName>
</protein>
<keyword evidence="2" id="KW-0342">GTP-binding</keyword>
<keyword evidence="6" id="KW-1185">Reference proteome</keyword>
<evidence type="ECO:0000313" key="5">
    <source>
        <dbReference type="EMBL" id="MBE1487154.1"/>
    </source>
</evidence>
<name>A0A927R544_9ACTN</name>
<dbReference type="Gene3D" id="1.10.40.50">
    <property type="entry name" value="Probable gtpase engc, domain 3"/>
    <property type="match status" value="1"/>
</dbReference>
<evidence type="ECO:0000313" key="6">
    <source>
        <dbReference type="Proteomes" id="UP000649753"/>
    </source>
</evidence>
<proteinExistence type="predicted"/>
<dbReference type="GO" id="GO:0005525">
    <property type="term" value="F:GTP binding"/>
    <property type="evidence" value="ECO:0007669"/>
    <property type="project" value="UniProtKB-KW"/>
</dbReference>
<comment type="caution">
    <text evidence="5">The sequence shown here is derived from an EMBL/GenBank/DDBJ whole genome shotgun (WGS) entry which is preliminary data.</text>
</comment>
<dbReference type="PROSITE" id="PS51721">
    <property type="entry name" value="G_CP"/>
    <property type="match status" value="1"/>
</dbReference>
<evidence type="ECO:0000259" key="3">
    <source>
        <dbReference type="PROSITE" id="PS50936"/>
    </source>
</evidence>
<dbReference type="RefSeq" id="WP_318783185.1">
    <property type="nucleotide sequence ID" value="NZ_JADBEB010000001.1"/>
</dbReference>
<dbReference type="AlphaFoldDB" id="A0A927R544"/>
<dbReference type="NCBIfam" id="TIGR00157">
    <property type="entry name" value="ribosome small subunit-dependent GTPase A"/>
    <property type="match status" value="1"/>
</dbReference>
<dbReference type="CDD" id="cd01854">
    <property type="entry name" value="YjeQ_EngC"/>
    <property type="match status" value="1"/>
</dbReference>
<feature type="domain" description="EngC GTPase" evidence="3">
    <location>
        <begin position="96"/>
        <end position="246"/>
    </location>
</feature>
<dbReference type="EC" id="3.6.1.-" evidence="5"/>
<feature type="domain" description="CP-type G" evidence="4">
    <location>
        <begin position="87"/>
        <end position="248"/>
    </location>
</feature>
<dbReference type="Proteomes" id="UP000649753">
    <property type="component" value="Unassembled WGS sequence"/>
</dbReference>
<dbReference type="Pfam" id="PF03193">
    <property type="entry name" value="RsgA_GTPase"/>
    <property type="match status" value="1"/>
</dbReference>
<evidence type="ECO:0000256" key="1">
    <source>
        <dbReference type="ARBA" id="ARBA00022741"/>
    </source>
</evidence>
<dbReference type="InterPro" id="IPR004881">
    <property type="entry name" value="Ribosome_biogen_GTPase_RsgA"/>
</dbReference>
<dbReference type="SUPFAM" id="SSF52540">
    <property type="entry name" value="P-loop containing nucleoside triphosphate hydrolases"/>
    <property type="match status" value="1"/>
</dbReference>
<dbReference type="InterPro" id="IPR030378">
    <property type="entry name" value="G_CP_dom"/>
</dbReference>
<organism evidence="5 6">
    <name type="scientific">Plantactinospora soyae</name>
    <dbReference type="NCBI Taxonomy" id="1544732"/>
    <lineage>
        <taxon>Bacteria</taxon>
        <taxon>Bacillati</taxon>
        <taxon>Actinomycetota</taxon>
        <taxon>Actinomycetes</taxon>
        <taxon>Micromonosporales</taxon>
        <taxon>Micromonosporaceae</taxon>
        <taxon>Plantactinospora</taxon>
    </lineage>
</organism>
<evidence type="ECO:0000259" key="4">
    <source>
        <dbReference type="PROSITE" id="PS51721"/>
    </source>
</evidence>
<dbReference type="Gene3D" id="3.40.50.300">
    <property type="entry name" value="P-loop containing nucleotide triphosphate hydrolases"/>
    <property type="match status" value="1"/>
</dbReference>
<dbReference type="PANTHER" id="PTHR32120:SF11">
    <property type="entry name" value="SMALL RIBOSOMAL SUBUNIT BIOGENESIS GTPASE RSGA 1, MITOCHONDRIAL-RELATED"/>
    <property type="match status" value="1"/>
</dbReference>
<dbReference type="EMBL" id="JADBEB010000001">
    <property type="protein sequence ID" value="MBE1487154.1"/>
    <property type="molecule type" value="Genomic_DNA"/>
</dbReference>
<evidence type="ECO:0000256" key="2">
    <source>
        <dbReference type="ARBA" id="ARBA00023134"/>
    </source>
</evidence>
<reference evidence="5" key="1">
    <citation type="submission" date="2020-10" db="EMBL/GenBank/DDBJ databases">
        <title>Sequencing the genomes of 1000 actinobacteria strains.</title>
        <authorList>
            <person name="Klenk H.-P."/>
        </authorList>
    </citation>
    <scope>NUCLEOTIDE SEQUENCE</scope>
    <source>
        <strain evidence="5">DSM 46832</strain>
    </source>
</reference>
<dbReference type="GO" id="GO:0003924">
    <property type="term" value="F:GTPase activity"/>
    <property type="evidence" value="ECO:0007669"/>
    <property type="project" value="InterPro"/>
</dbReference>
<keyword evidence="5" id="KW-0378">Hydrolase</keyword>
<keyword evidence="1" id="KW-0547">Nucleotide-binding</keyword>
<dbReference type="InterPro" id="IPR010914">
    <property type="entry name" value="RsgA_GTPase_dom"/>
</dbReference>
<dbReference type="PROSITE" id="PS50936">
    <property type="entry name" value="ENGC_GTPASE"/>
    <property type="match status" value="1"/>
</dbReference>
<gene>
    <name evidence="5" type="ORF">H4W31_002792</name>
</gene>